<evidence type="ECO:0000256" key="4">
    <source>
        <dbReference type="ARBA" id="ARBA00022827"/>
    </source>
</evidence>
<proteinExistence type="inferred from homology"/>
<evidence type="ECO:0000259" key="7">
    <source>
        <dbReference type="Pfam" id="PF05199"/>
    </source>
</evidence>
<evidence type="ECO:0000256" key="3">
    <source>
        <dbReference type="ARBA" id="ARBA00022630"/>
    </source>
</evidence>
<dbReference type="InterPro" id="IPR012132">
    <property type="entry name" value="GMC_OxRdtase"/>
</dbReference>
<evidence type="ECO:0000256" key="2">
    <source>
        <dbReference type="ARBA" id="ARBA00010790"/>
    </source>
</evidence>
<feature type="domain" description="Glucose-methanol-choline oxidoreductase N-terminal" evidence="6">
    <location>
        <begin position="7"/>
        <end position="297"/>
    </location>
</feature>
<keyword evidence="3" id="KW-0285">Flavoprotein</keyword>
<dbReference type="Gene3D" id="3.30.560.10">
    <property type="entry name" value="Glucose Oxidase, domain 3"/>
    <property type="match status" value="1"/>
</dbReference>
<dbReference type="PIRSF" id="PIRSF000137">
    <property type="entry name" value="Alcohol_oxidase"/>
    <property type="match status" value="1"/>
</dbReference>
<dbReference type="GO" id="GO:0016614">
    <property type="term" value="F:oxidoreductase activity, acting on CH-OH group of donors"/>
    <property type="evidence" value="ECO:0007669"/>
    <property type="project" value="InterPro"/>
</dbReference>
<protein>
    <submittedName>
        <fullName evidence="8">Glucose-methanol-choline oxidoreductase</fullName>
    </submittedName>
</protein>
<sequence length="538" mass="58445">MNETDTFDFIVVGAGSAGAAAAVRLAQAAKHRVLLLEAGPPDTSFWSRIPIGVGTLLAKGIYIRDFFTEPDPQLNSRRIYWPRGWVVGGCSTVNGMMWVHGTPREYDLWAQDGCPGWGWADLAHWFRKIENYAKGDPMYRGLNGPVGVTEFQPVDEGPDAFLDALQASGVGKRVRDYNAGGIGGSYVQFNTRRGLRSSMREAYLDPNKGLPNLTIMTGVLATRVLTQGKHACGIVARAEGRELTLHARKEVILCGGTFNSAQLLELSGIGRREVLDAAGIPLLHELPMVGENLSEHVYSPITFRCKPGISWNRRLNSPIGKLLDGARWLLRRDGRLTSATMTAHGFVPHNPADNNAQIKLQLQQASAPGNRGKSMTRLDSFDGVTLASFQISPYSRGSCHIANADPAAAPKLISNHFTDPRDIETSLVALRKLRQVASAAPLARWLLEELRPGRRAMSDEALIEYMRATSATAYHPVGTCRMGADTSQSVVDPWLRVHGVSGLRVADCSIMPSIASTNTNALAIVIGERVAEFALADA</sequence>
<evidence type="ECO:0000259" key="6">
    <source>
        <dbReference type="Pfam" id="PF00732"/>
    </source>
</evidence>
<evidence type="ECO:0000256" key="1">
    <source>
        <dbReference type="ARBA" id="ARBA00001974"/>
    </source>
</evidence>
<dbReference type="InterPro" id="IPR007867">
    <property type="entry name" value="GMC_OxRtase_C"/>
</dbReference>
<comment type="cofactor">
    <cofactor evidence="1 5">
        <name>FAD</name>
        <dbReference type="ChEBI" id="CHEBI:57692"/>
    </cofactor>
</comment>
<accession>C6BQ95</accession>
<dbReference type="KEGG" id="rpf:Rpic12D_4704"/>
<gene>
    <name evidence="8" type="ordered locus">Rpic12D_4704</name>
</gene>
<name>C6BQ95_RALP1</name>
<dbReference type="PANTHER" id="PTHR11552:SF147">
    <property type="entry name" value="CHOLINE DEHYDROGENASE, MITOCHONDRIAL"/>
    <property type="match status" value="1"/>
</dbReference>
<dbReference type="SUPFAM" id="SSF51905">
    <property type="entry name" value="FAD/NAD(P)-binding domain"/>
    <property type="match status" value="1"/>
</dbReference>
<dbReference type="HOGENOM" id="CLU_002865_7_2_4"/>
<dbReference type="SUPFAM" id="SSF54373">
    <property type="entry name" value="FAD-linked reductases, C-terminal domain"/>
    <property type="match status" value="1"/>
</dbReference>
<comment type="similarity">
    <text evidence="2">Belongs to the GMC oxidoreductase family.</text>
</comment>
<dbReference type="Pfam" id="PF00732">
    <property type="entry name" value="GMC_oxred_N"/>
    <property type="match status" value="1"/>
</dbReference>
<dbReference type="PANTHER" id="PTHR11552">
    <property type="entry name" value="GLUCOSE-METHANOL-CHOLINE GMC OXIDOREDUCTASE"/>
    <property type="match status" value="1"/>
</dbReference>
<dbReference type="InterPro" id="IPR000172">
    <property type="entry name" value="GMC_OxRdtase_N"/>
</dbReference>
<dbReference type="GO" id="GO:0050660">
    <property type="term" value="F:flavin adenine dinucleotide binding"/>
    <property type="evidence" value="ECO:0007669"/>
    <property type="project" value="InterPro"/>
</dbReference>
<keyword evidence="4 5" id="KW-0274">FAD</keyword>
<feature type="binding site" evidence="5">
    <location>
        <position position="86"/>
    </location>
    <ligand>
        <name>FAD</name>
        <dbReference type="ChEBI" id="CHEBI:57692"/>
    </ligand>
</feature>
<dbReference type="InterPro" id="IPR036188">
    <property type="entry name" value="FAD/NAD-bd_sf"/>
</dbReference>
<dbReference type="EMBL" id="CP001646">
    <property type="protein sequence ID" value="ACS65942.1"/>
    <property type="molecule type" value="Genomic_DNA"/>
</dbReference>
<organism evidence="8">
    <name type="scientific">Ralstonia pickettii (strain 12D)</name>
    <dbReference type="NCBI Taxonomy" id="428406"/>
    <lineage>
        <taxon>Bacteria</taxon>
        <taxon>Pseudomonadati</taxon>
        <taxon>Pseudomonadota</taxon>
        <taxon>Betaproteobacteria</taxon>
        <taxon>Burkholderiales</taxon>
        <taxon>Burkholderiaceae</taxon>
        <taxon>Ralstonia</taxon>
    </lineage>
</organism>
<evidence type="ECO:0000256" key="5">
    <source>
        <dbReference type="PIRSR" id="PIRSR000137-2"/>
    </source>
</evidence>
<dbReference type="Pfam" id="PF05199">
    <property type="entry name" value="GMC_oxred_C"/>
    <property type="match status" value="1"/>
</dbReference>
<dbReference type="Gene3D" id="3.50.50.60">
    <property type="entry name" value="FAD/NAD(P)-binding domain"/>
    <property type="match status" value="1"/>
</dbReference>
<geneLocation type="plasmid" evidence="8">
    <name>pRp12D01</name>
</geneLocation>
<dbReference type="AlphaFoldDB" id="C6BQ95"/>
<keyword evidence="8" id="KW-0614">Plasmid</keyword>
<evidence type="ECO:0000313" key="8">
    <source>
        <dbReference type="EMBL" id="ACS65942.1"/>
    </source>
</evidence>
<feature type="domain" description="Glucose-methanol-choline oxidoreductase C-terminal" evidence="7">
    <location>
        <begin position="393"/>
        <end position="527"/>
    </location>
</feature>
<reference evidence="8" key="1">
    <citation type="submission" date="2009-06" db="EMBL/GenBank/DDBJ databases">
        <title>Complete sequence plasmid 1 of Ralstonia pickettii 12D.</title>
        <authorList>
            <consortium name="US DOE Joint Genome Institute"/>
            <person name="Lucas S."/>
            <person name="Copeland A."/>
            <person name="Lapidus A."/>
            <person name="Glavina del Rio T."/>
            <person name="Dalin E."/>
            <person name="Tice H."/>
            <person name="Bruce D."/>
            <person name="Goodwin L."/>
            <person name="Pitluck S."/>
            <person name="Sims D."/>
            <person name="Meincke L."/>
            <person name="Brettin T."/>
            <person name="Detter J.C."/>
            <person name="Han C."/>
            <person name="Larimer F."/>
            <person name="Land M."/>
            <person name="Hauser L."/>
            <person name="Kyrpides N."/>
            <person name="Ovchinnikova G."/>
            <person name="Marsh T."/>
            <person name="Richardson P."/>
        </authorList>
    </citation>
    <scope>NUCLEOTIDE SEQUENCE [LARGE SCALE GENOMIC DNA]</scope>
    <source>
        <strain evidence="8">12D</strain>
        <plasmid>12D</plasmid>
        <plasmid evidence="8">pRp12D01</plasmid>
    </source>
</reference>